<feature type="domain" description="Tellurite resistance methyltransferase TehB-like" evidence="1">
    <location>
        <begin position="9"/>
        <end position="119"/>
    </location>
</feature>
<evidence type="ECO:0000313" key="2">
    <source>
        <dbReference type="EMBL" id="PZT47913.1"/>
    </source>
</evidence>
<accession>A0A2W6PMK3</accession>
<name>A0A2W6PMK3_9HELI</name>
<dbReference type="RefSeq" id="WP_111230026.1">
    <property type="nucleotide sequence ID" value="NZ_NBIU01000018.1"/>
</dbReference>
<dbReference type="InterPro" id="IPR015985">
    <property type="entry name" value="TehB-like_dom"/>
</dbReference>
<comment type="caution">
    <text evidence="2">The sequence shown here is derived from an EMBL/GenBank/DDBJ whole genome shotgun (WGS) entry which is preliminary data.</text>
</comment>
<reference evidence="2 3" key="1">
    <citation type="submission" date="2017-03" db="EMBL/GenBank/DDBJ databases">
        <title>Genomic and clinical evidence uncovers the enterohepatic species Helicobacter valdiviensis as a potential human intestinal pathogen.</title>
        <authorList>
            <person name="Fresia P."/>
            <person name="Jara R."/>
            <person name="Sierra R."/>
            <person name="Ferres I."/>
            <person name="Greif G."/>
            <person name="Iraola G."/>
            <person name="Collado L."/>
        </authorList>
    </citation>
    <scope>NUCLEOTIDE SEQUENCE [LARGE SCALE GENOMIC DNA]</scope>
    <source>
        <strain evidence="2 3">WBE14</strain>
    </source>
</reference>
<dbReference type="AlphaFoldDB" id="A0A2W6PMK3"/>
<dbReference type="Gene3D" id="3.40.50.150">
    <property type="entry name" value="Vaccinia Virus protein VP39"/>
    <property type="match status" value="1"/>
</dbReference>
<organism evidence="2 3">
    <name type="scientific">Helicobacter valdiviensis</name>
    <dbReference type="NCBI Taxonomy" id="1458358"/>
    <lineage>
        <taxon>Bacteria</taxon>
        <taxon>Pseudomonadati</taxon>
        <taxon>Campylobacterota</taxon>
        <taxon>Epsilonproteobacteria</taxon>
        <taxon>Campylobacterales</taxon>
        <taxon>Helicobacteraceae</taxon>
        <taxon>Helicobacter</taxon>
    </lineage>
</organism>
<dbReference type="Pfam" id="PF03848">
    <property type="entry name" value="TehB"/>
    <property type="match status" value="1"/>
</dbReference>
<sequence length="181" mass="21012">MISDKIKWDEKYTQSSTLNPPLELLKIFIQKAHIGKALDIACGLGRNSLFMRDYGFIVDSIDISIIALKNLEKEPNIHTFCKDLDDFKISKNSYHLICNSYFLQRNLFRGIYEGLKQDGILIFETFLYNPLLSNPSSNPHYFLQPNELLDAFCNLEILFYNEQEVQEKTHSKIAQLVAKKK</sequence>
<dbReference type="Proteomes" id="UP000249746">
    <property type="component" value="Unassembled WGS sequence"/>
</dbReference>
<dbReference type="InterPro" id="IPR029063">
    <property type="entry name" value="SAM-dependent_MTases_sf"/>
</dbReference>
<dbReference type="EMBL" id="NBIU01000018">
    <property type="protein sequence ID" value="PZT47913.1"/>
    <property type="molecule type" value="Genomic_DNA"/>
</dbReference>
<proteinExistence type="predicted"/>
<evidence type="ECO:0000259" key="1">
    <source>
        <dbReference type="Pfam" id="PF03848"/>
    </source>
</evidence>
<keyword evidence="3" id="KW-1185">Reference proteome</keyword>
<gene>
    <name evidence="2" type="ORF">B6S12_06645</name>
</gene>
<dbReference type="OrthoDB" id="5298787at2"/>
<dbReference type="SUPFAM" id="SSF53335">
    <property type="entry name" value="S-adenosyl-L-methionine-dependent methyltransferases"/>
    <property type="match status" value="1"/>
</dbReference>
<dbReference type="CDD" id="cd02440">
    <property type="entry name" value="AdoMet_MTases"/>
    <property type="match status" value="1"/>
</dbReference>
<evidence type="ECO:0000313" key="3">
    <source>
        <dbReference type="Proteomes" id="UP000249746"/>
    </source>
</evidence>
<protein>
    <recommendedName>
        <fullName evidence="1">Tellurite resistance methyltransferase TehB-like domain-containing protein</fullName>
    </recommendedName>
</protein>